<dbReference type="AlphaFoldDB" id="A0A9N9GX39"/>
<protein>
    <submittedName>
        <fullName evidence="2">6626_t:CDS:1</fullName>
    </submittedName>
</protein>
<feature type="non-terminal residue" evidence="2">
    <location>
        <position position="95"/>
    </location>
</feature>
<reference evidence="2" key="1">
    <citation type="submission" date="2021-06" db="EMBL/GenBank/DDBJ databases">
        <authorList>
            <person name="Kallberg Y."/>
            <person name="Tangrot J."/>
            <person name="Rosling A."/>
        </authorList>
    </citation>
    <scope>NUCLEOTIDE SEQUENCE</scope>
    <source>
        <strain evidence="2">AZ414A</strain>
    </source>
</reference>
<comment type="caution">
    <text evidence="2">The sequence shown here is derived from an EMBL/GenBank/DDBJ whole genome shotgun (WGS) entry which is preliminary data.</text>
</comment>
<feature type="region of interest" description="Disordered" evidence="1">
    <location>
        <begin position="72"/>
        <end position="95"/>
    </location>
</feature>
<evidence type="ECO:0000313" key="2">
    <source>
        <dbReference type="EMBL" id="CAG8640616.1"/>
    </source>
</evidence>
<name>A0A9N9GX39_9GLOM</name>
<evidence type="ECO:0000256" key="1">
    <source>
        <dbReference type="SAM" id="MobiDB-lite"/>
    </source>
</evidence>
<feature type="compositionally biased region" description="Polar residues" evidence="1">
    <location>
        <begin position="84"/>
        <end position="95"/>
    </location>
</feature>
<dbReference type="Proteomes" id="UP000789706">
    <property type="component" value="Unassembled WGS sequence"/>
</dbReference>
<organism evidence="2 3">
    <name type="scientific">Diversispora eburnea</name>
    <dbReference type="NCBI Taxonomy" id="1213867"/>
    <lineage>
        <taxon>Eukaryota</taxon>
        <taxon>Fungi</taxon>
        <taxon>Fungi incertae sedis</taxon>
        <taxon>Mucoromycota</taxon>
        <taxon>Glomeromycotina</taxon>
        <taxon>Glomeromycetes</taxon>
        <taxon>Diversisporales</taxon>
        <taxon>Diversisporaceae</taxon>
        <taxon>Diversispora</taxon>
    </lineage>
</organism>
<dbReference type="EMBL" id="CAJVPK010004947">
    <property type="protein sequence ID" value="CAG8640616.1"/>
    <property type="molecule type" value="Genomic_DNA"/>
</dbReference>
<keyword evidence="3" id="KW-1185">Reference proteome</keyword>
<accession>A0A9N9GX39</accession>
<evidence type="ECO:0000313" key="3">
    <source>
        <dbReference type="Proteomes" id="UP000789706"/>
    </source>
</evidence>
<proteinExistence type="predicted"/>
<sequence>IGISVLIEHNVFGQLIPISIDFGLIFHKPDLEIKEIILESKEPKYNKTCNIRAPQLSYKDIINSPFSSPHVLPVTTDHDAPPLTTRSNSSFDFDQ</sequence>
<gene>
    <name evidence="2" type="ORF">DEBURN_LOCUS11150</name>
</gene>